<evidence type="ECO:0000256" key="1">
    <source>
        <dbReference type="SAM" id="MobiDB-lite"/>
    </source>
</evidence>
<evidence type="ECO:0000313" key="2">
    <source>
        <dbReference type="EMBL" id="KMQ82695.1"/>
    </source>
</evidence>
<organism evidence="2 3">
    <name type="scientific">Lasius niger</name>
    <name type="common">Black garden ant</name>
    <dbReference type="NCBI Taxonomy" id="67767"/>
    <lineage>
        <taxon>Eukaryota</taxon>
        <taxon>Metazoa</taxon>
        <taxon>Ecdysozoa</taxon>
        <taxon>Arthropoda</taxon>
        <taxon>Hexapoda</taxon>
        <taxon>Insecta</taxon>
        <taxon>Pterygota</taxon>
        <taxon>Neoptera</taxon>
        <taxon>Endopterygota</taxon>
        <taxon>Hymenoptera</taxon>
        <taxon>Apocrita</taxon>
        <taxon>Aculeata</taxon>
        <taxon>Formicoidea</taxon>
        <taxon>Formicidae</taxon>
        <taxon>Formicinae</taxon>
        <taxon>Lasius</taxon>
        <taxon>Lasius</taxon>
    </lineage>
</organism>
<accession>A0A0J7MQ50</accession>
<sequence>MKLKTKQQEEATKKRKRSSESSDHNPNFVKEPRRSLQSRHVSLAGAMKPEIPSTQPAIEASLEGLETEKTGNLDLVEDTSTGVIANLGQELGVSATEVPPTDNVEEPIAGTSRSSSVCTSRINRPVRYRSVVKEVGTGPEGEILMRNVLETIGESDAFEGEADHHSEEKRR</sequence>
<feature type="compositionally biased region" description="Basic and acidic residues" evidence="1">
    <location>
        <begin position="1"/>
        <end position="23"/>
    </location>
</feature>
<gene>
    <name evidence="2" type="ORF">RF55_22116</name>
</gene>
<proteinExistence type="predicted"/>
<dbReference type="PaxDb" id="67767-A0A0J7MQ50"/>
<dbReference type="EMBL" id="LBMM01023568">
    <property type="protein sequence ID" value="KMQ82695.1"/>
    <property type="molecule type" value="Genomic_DNA"/>
</dbReference>
<reference evidence="2 3" key="1">
    <citation type="submission" date="2015-04" db="EMBL/GenBank/DDBJ databases">
        <title>Lasius niger genome sequencing.</title>
        <authorList>
            <person name="Konorov E.A."/>
            <person name="Nikitin M.A."/>
            <person name="Kirill M.V."/>
            <person name="Chang P."/>
        </authorList>
    </citation>
    <scope>NUCLEOTIDE SEQUENCE [LARGE SCALE GENOMIC DNA]</scope>
    <source>
        <tissue evidence="2">Whole</tissue>
    </source>
</reference>
<keyword evidence="3" id="KW-1185">Reference proteome</keyword>
<evidence type="ECO:0000313" key="3">
    <source>
        <dbReference type="Proteomes" id="UP000036403"/>
    </source>
</evidence>
<dbReference type="Proteomes" id="UP000036403">
    <property type="component" value="Unassembled WGS sequence"/>
</dbReference>
<name>A0A0J7MQ50_LASNI</name>
<feature type="region of interest" description="Disordered" evidence="1">
    <location>
        <begin position="94"/>
        <end position="119"/>
    </location>
</feature>
<comment type="caution">
    <text evidence="2">The sequence shown here is derived from an EMBL/GenBank/DDBJ whole genome shotgun (WGS) entry which is preliminary data.</text>
</comment>
<dbReference type="AlphaFoldDB" id="A0A0J7MQ50"/>
<feature type="region of interest" description="Disordered" evidence="1">
    <location>
        <begin position="1"/>
        <end position="59"/>
    </location>
</feature>
<protein>
    <submittedName>
        <fullName evidence="2">Uncharacterized protein</fullName>
    </submittedName>
</protein>